<dbReference type="RefSeq" id="WP_380702820.1">
    <property type="nucleotide sequence ID" value="NZ_JBHSAP010000007.1"/>
</dbReference>
<organism evidence="2 3">
    <name type="scientific">Salinithrix halophila</name>
    <dbReference type="NCBI Taxonomy" id="1485204"/>
    <lineage>
        <taxon>Bacteria</taxon>
        <taxon>Bacillati</taxon>
        <taxon>Bacillota</taxon>
        <taxon>Bacilli</taxon>
        <taxon>Bacillales</taxon>
        <taxon>Thermoactinomycetaceae</taxon>
        <taxon>Salinithrix</taxon>
    </lineage>
</organism>
<evidence type="ECO:0000256" key="1">
    <source>
        <dbReference type="SAM" id="MobiDB-lite"/>
    </source>
</evidence>
<protein>
    <submittedName>
        <fullName evidence="2">Uncharacterized protein</fullName>
    </submittedName>
</protein>
<dbReference type="Proteomes" id="UP001595843">
    <property type="component" value="Unassembled WGS sequence"/>
</dbReference>
<dbReference type="SUPFAM" id="SSF54593">
    <property type="entry name" value="Glyoxalase/Bleomycin resistance protein/Dihydroxybiphenyl dioxygenase"/>
    <property type="match status" value="1"/>
</dbReference>
<keyword evidence="3" id="KW-1185">Reference proteome</keyword>
<evidence type="ECO:0000313" key="2">
    <source>
        <dbReference type="EMBL" id="MFC4076192.1"/>
    </source>
</evidence>
<evidence type="ECO:0000313" key="3">
    <source>
        <dbReference type="Proteomes" id="UP001595843"/>
    </source>
</evidence>
<feature type="region of interest" description="Disordered" evidence="1">
    <location>
        <begin position="77"/>
        <end position="108"/>
    </location>
</feature>
<dbReference type="EMBL" id="JBHSAP010000007">
    <property type="protein sequence ID" value="MFC4076192.1"/>
    <property type="molecule type" value="Genomic_DNA"/>
</dbReference>
<sequence>MSEEKPLQVLRVSDFHTSLTFYRDKLGFEAERIDLEAGAALLVAPGGSLLLVTENPDLDAAAYLAETTVPAQLFTHREEPEGGDNPALQEEDAPSELLEEDGEPVSQPVQAADETFAEEKEPGEREETPAPRIVEVGREDRLEFPGENLLFHQERLAALGIRDMLLEEYPAVEQILLLKDPDEYQVAFHESLRLSDEELLSLYTKGPDLLEGAILGMLDEDLDLPVEEGGETIRRIILQLVDFDLEMTQRIKWALAEPGHSYPLPLYDPDQWAESLRYESRPIHVEVGMLRLLRDHILILCEQIPDALDRHLVSERGTVEVRTMLQVVAETSREQIQTVLDVRHQYGK</sequence>
<proteinExistence type="predicted"/>
<dbReference type="Gene3D" id="3.10.180.10">
    <property type="entry name" value="2,3-Dihydroxybiphenyl 1,2-Dioxygenase, domain 1"/>
    <property type="match status" value="1"/>
</dbReference>
<dbReference type="InterPro" id="IPR029068">
    <property type="entry name" value="Glyas_Bleomycin-R_OHBP_Dase"/>
</dbReference>
<accession>A0ABV8JEK6</accession>
<reference evidence="3" key="1">
    <citation type="journal article" date="2019" name="Int. J. Syst. Evol. Microbiol.">
        <title>The Global Catalogue of Microorganisms (GCM) 10K type strain sequencing project: providing services to taxonomists for standard genome sequencing and annotation.</title>
        <authorList>
            <consortium name="The Broad Institute Genomics Platform"/>
            <consortium name="The Broad Institute Genome Sequencing Center for Infectious Disease"/>
            <person name="Wu L."/>
            <person name="Ma J."/>
        </authorList>
    </citation>
    <scope>NUCLEOTIDE SEQUENCE [LARGE SCALE GENOMIC DNA]</scope>
    <source>
        <strain evidence="3">IBRC-M 10813</strain>
    </source>
</reference>
<feature type="compositionally biased region" description="Acidic residues" evidence="1">
    <location>
        <begin position="89"/>
        <end position="103"/>
    </location>
</feature>
<dbReference type="SUPFAM" id="SSF109854">
    <property type="entry name" value="DinB/YfiT-like putative metalloenzymes"/>
    <property type="match status" value="1"/>
</dbReference>
<comment type="caution">
    <text evidence="2">The sequence shown here is derived from an EMBL/GenBank/DDBJ whole genome shotgun (WGS) entry which is preliminary data.</text>
</comment>
<dbReference type="Gene3D" id="1.20.120.450">
    <property type="entry name" value="dinb family like domain"/>
    <property type="match status" value="1"/>
</dbReference>
<gene>
    <name evidence="2" type="ORF">ACFOUO_05140</name>
</gene>
<dbReference type="InterPro" id="IPR034660">
    <property type="entry name" value="DinB/YfiT-like"/>
</dbReference>
<name>A0ABV8JEK6_9BACL</name>